<name>A0A0L6U358_9FIRM</name>
<dbReference type="AlphaFoldDB" id="A0A0L6U358"/>
<evidence type="ECO:0000313" key="2">
    <source>
        <dbReference type="EMBL" id="KNZ42938.1"/>
    </source>
</evidence>
<reference evidence="3" key="1">
    <citation type="submission" date="2015-07" db="EMBL/GenBank/DDBJ databases">
        <title>Draft genome sequence of Acetobacterium bakii DSM 8293, a potential psychrophilic chemical producer through syngas fermentation.</title>
        <authorList>
            <person name="Song Y."/>
            <person name="Hwang S."/>
            <person name="Cho B.-K."/>
        </authorList>
    </citation>
    <scope>NUCLEOTIDE SEQUENCE [LARGE SCALE GENOMIC DNA]</scope>
    <source>
        <strain evidence="3">DSM 8239</strain>
    </source>
</reference>
<dbReference type="Proteomes" id="UP000036873">
    <property type="component" value="Unassembled WGS sequence"/>
</dbReference>
<dbReference type="STRING" id="52689.AKG39_04255"/>
<proteinExistence type="predicted"/>
<gene>
    <name evidence="2" type="ORF">AKG39_04255</name>
</gene>
<keyword evidence="3" id="KW-1185">Reference proteome</keyword>
<dbReference type="Pfam" id="PF09922">
    <property type="entry name" value="LiaF-like_C"/>
    <property type="match status" value="1"/>
</dbReference>
<dbReference type="OrthoDB" id="1778038at2"/>
<evidence type="ECO:0000259" key="1">
    <source>
        <dbReference type="Pfam" id="PF09922"/>
    </source>
</evidence>
<dbReference type="RefSeq" id="WP_050739119.1">
    <property type="nucleotide sequence ID" value="NZ_LGYO01000008.1"/>
</dbReference>
<organism evidence="2 3">
    <name type="scientific">Acetobacterium bakii</name>
    <dbReference type="NCBI Taxonomy" id="52689"/>
    <lineage>
        <taxon>Bacteria</taxon>
        <taxon>Bacillati</taxon>
        <taxon>Bacillota</taxon>
        <taxon>Clostridia</taxon>
        <taxon>Eubacteriales</taxon>
        <taxon>Eubacteriaceae</taxon>
        <taxon>Acetobacterium</taxon>
    </lineage>
</organism>
<dbReference type="EMBL" id="LGYO01000008">
    <property type="protein sequence ID" value="KNZ42938.1"/>
    <property type="molecule type" value="Genomic_DNA"/>
</dbReference>
<accession>A0A0L6U358</accession>
<feature type="domain" description="Cell wall-active antibiotics response LiaF-like C-terminal" evidence="1">
    <location>
        <begin position="62"/>
        <end position="120"/>
    </location>
</feature>
<evidence type="ECO:0000313" key="3">
    <source>
        <dbReference type="Proteomes" id="UP000036873"/>
    </source>
</evidence>
<sequence>MNIKKLLVGSLVVYVASITLCTAFVYKKGKNFESTLDKSPDSMDESITFGGKMKLLNGKVMRDLRVGAFSGGMQLDLTDVITDKKEYQMDIEVLYGGLNFIVPENFNVNLVDHSRFGGVSNNTICKDPENAVSLSVFADVNFGGINFENPVTAE</sequence>
<dbReference type="InterPro" id="IPR024425">
    <property type="entry name" value="LiaF-like_C"/>
</dbReference>
<comment type="caution">
    <text evidence="2">The sequence shown here is derived from an EMBL/GenBank/DDBJ whole genome shotgun (WGS) entry which is preliminary data.</text>
</comment>
<protein>
    <recommendedName>
        <fullName evidence="1">Cell wall-active antibiotics response LiaF-like C-terminal domain-containing protein</fullName>
    </recommendedName>
</protein>